<dbReference type="PANTHER" id="PTHR31036:SF0">
    <property type="entry name" value="FANCD2 OPPOSITE STRAND PROTEIN"/>
    <property type="match status" value="1"/>
</dbReference>
<dbReference type="OMA" id="QPPHWTG"/>
<dbReference type="InterPro" id="IPR027966">
    <property type="entry name" value="FANCD2OS"/>
</dbReference>
<protein>
    <submittedName>
        <fullName evidence="1">Uncharacterized protein</fullName>
    </submittedName>
</protein>
<accession>A0A401SYV0</accession>
<dbReference type="STRING" id="137246.A0A401SYV0"/>
<sequence length="172" mass="19794">MWDPWSPFEDNFQWVRYSRNSLQKLDGTETIQMCSPSDQEVALYLQNDIATDDWNLLDLLGDTEKGTSEMCYTSEAEYDTTAILHKPHPIKLSSVDSVFGRVITSRAPRLAGGFHASESSAFTEISVDSPIPTLTARYNINFVMMFYRQLLRLVTLIYTAYQKCFYLLQHQI</sequence>
<dbReference type="AlphaFoldDB" id="A0A401SYV0"/>
<organism evidence="1 2">
    <name type="scientific">Chiloscyllium punctatum</name>
    <name type="common">Brownbanded bambooshark</name>
    <name type="synonym">Hemiscyllium punctatum</name>
    <dbReference type="NCBI Taxonomy" id="137246"/>
    <lineage>
        <taxon>Eukaryota</taxon>
        <taxon>Metazoa</taxon>
        <taxon>Chordata</taxon>
        <taxon>Craniata</taxon>
        <taxon>Vertebrata</taxon>
        <taxon>Chondrichthyes</taxon>
        <taxon>Elasmobranchii</taxon>
        <taxon>Galeomorphii</taxon>
        <taxon>Galeoidea</taxon>
        <taxon>Orectolobiformes</taxon>
        <taxon>Hemiscylliidae</taxon>
        <taxon>Chiloscyllium</taxon>
    </lineage>
</organism>
<dbReference type="EMBL" id="BEZZ01000717">
    <property type="protein sequence ID" value="GCC35581.1"/>
    <property type="molecule type" value="Genomic_DNA"/>
</dbReference>
<keyword evidence="2" id="KW-1185">Reference proteome</keyword>
<evidence type="ECO:0000313" key="2">
    <source>
        <dbReference type="Proteomes" id="UP000287033"/>
    </source>
</evidence>
<reference evidence="1 2" key="1">
    <citation type="journal article" date="2018" name="Nat. Ecol. Evol.">
        <title>Shark genomes provide insights into elasmobranch evolution and the origin of vertebrates.</title>
        <authorList>
            <person name="Hara Y"/>
            <person name="Yamaguchi K"/>
            <person name="Onimaru K"/>
            <person name="Kadota M"/>
            <person name="Koyanagi M"/>
            <person name="Keeley SD"/>
            <person name="Tatsumi K"/>
            <person name="Tanaka K"/>
            <person name="Motone F"/>
            <person name="Kageyama Y"/>
            <person name="Nozu R"/>
            <person name="Adachi N"/>
            <person name="Nishimura O"/>
            <person name="Nakagawa R"/>
            <person name="Tanegashima C"/>
            <person name="Kiyatake I"/>
            <person name="Matsumoto R"/>
            <person name="Murakumo K"/>
            <person name="Nishida K"/>
            <person name="Terakita A"/>
            <person name="Kuratani S"/>
            <person name="Sato K"/>
            <person name="Hyodo S Kuraku.S."/>
        </authorList>
    </citation>
    <scope>NUCLEOTIDE SEQUENCE [LARGE SCALE GENOMIC DNA]</scope>
</reference>
<name>A0A401SYV0_CHIPU</name>
<proteinExistence type="predicted"/>
<dbReference type="OrthoDB" id="9433753at2759"/>
<gene>
    <name evidence="1" type="ORF">chiPu_0014067</name>
</gene>
<dbReference type="Proteomes" id="UP000287033">
    <property type="component" value="Unassembled WGS sequence"/>
</dbReference>
<dbReference type="Pfam" id="PF15124">
    <property type="entry name" value="FANCD2OS"/>
    <property type="match status" value="1"/>
</dbReference>
<dbReference type="PANTHER" id="PTHR31036">
    <property type="entry name" value="FANCD2 OPPOSITE STRAND PROTEIN"/>
    <property type="match status" value="1"/>
</dbReference>
<comment type="caution">
    <text evidence="1">The sequence shown here is derived from an EMBL/GenBank/DDBJ whole genome shotgun (WGS) entry which is preliminary data.</text>
</comment>
<evidence type="ECO:0000313" key="1">
    <source>
        <dbReference type="EMBL" id="GCC35581.1"/>
    </source>
</evidence>